<feature type="domain" description="DUF7309" evidence="2">
    <location>
        <begin position="11"/>
        <end position="166"/>
    </location>
</feature>
<dbReference type="Pfam" id="PF22007">
    <property type="entry name" value="DUF6930"/>
    <property type="match status" value="1"/>
</dbReference>
<accession>A0AAE3VF53</accession>
<protein>
    <submittedName>
        <fullName evidence="3">Uncharacterized protein</fullName>
    </submittedName>
</protein>
<dbReference type="RefSeq" id="WP_307260747.1">
    <property type="nucleotide sequence ID" value="NZ_JAUSVL010000001.1"/>
</dbReference>
<name>A0AAE3VF53_9BACT</name>
<evidence type="ECO:0000313" key="3">
    <source>
        <dbReference type="EMBL" id="MDQ0289325.1"/>
    </source>
</evidence>
<dbReference type="Proteomes" id="UP001238163">
    <property type="component" value="Unassembled WGS sequence"/>
</dbReference>
<reference evidence="3" key="1">
    <citation type="submission" date="2023-07" db="EMBL/GenBank/DDBJ databases">
        <title>Genomic Encyclopedia of Type Strains, Phase IV (KMG-IV): sequencing the most valuable type-strain genomes for metagenomic binning, comparative biology and taxonomic classification.</title>
        <authorList>
            <person name="Goeker M."/>
        </authorList>
    </citation>
    <scope>NUCLEOTIDE SEQUENCE</scope>
    <source>
        <strain evidence="3">DSM 24202</strain>
    </source>
</reference>
<gene>
    <name evidence="3" type="ORF">J3R75_001432</name>
</gene>
<evidence type="ECO:0000313" key="4">
    <source>
        <dbReference type="Proteomes" id="UP001238163"/>
    </source>
</evidence>
<dbReference type="InterPro" id="IPR054216">
    <property type="entry name" value="DUF6930"/>
</dbReference>
<proteinExistence type="predicted"/>
<dbReference type="InterPro" id="IPR055733">
    <property type="entry name" value="DUF7309"/>
</dbReference>
<dbReference type="Pfam" id="PF23988">
    <property type="entry name" value="DUF7309"/>
    <property type="match status" value="1"/>
</dbReference>
<feature type="domain" description="DUF6930" evidence="1">
    <location>
        <begin position="219"/>
        <end position="342"/>
    </location>
</feature>
<keyword evidence="4" id="KW-1185">Reference proteome</keyword>
<evidence type="ECO:0000259" key="1">
    <source>
        <dbReference type="Pfam" id="PF22007"/>
    </source>
</evidence>
<organism evidence="3 4">
    <name type="scientific">Oligosphaera ethanolica</name>
    <dbReference type="NCBI Taxonomy" id="760260"/>
    <lineage>
        <taxon>Bacteria</taxon>
        <taxon>Pseudomonadati</taxon>
        <taxon>Lentisphaerota</taxon>
        <taxon>Oligosphaeria</taxon>
        <taxon>Oligosphaerales</taxon>
        <taxon>Oligosphaeraceae</taxon>
        <taxon>Oligosphaera</taxon>
    </lineage>
</organism>
<comment type="caution">
    <text evidence="3">The sequence shown here is derived from an EMBL/GenBank/DDBJ whole genome shotgun (WGS) entry which is preliminary data.</text>
</comment>
<evidence type="ECO:0000259" key="2">
    <source>
        <dbReference type="Pfam" id="PF23988"/>
    </source>
</evidence>
<dbReference type="EMBL" id="JAUSVL010000001">
    <property type="protein sequence ID" value="MDQ0289325.1"/>
    <property type="molecule type" value="Genomic_DNA"/>
</dbReference>
<dbReference type="AlphaFoldDB" id="A0AAE3VF53"/>
<sequence length="349" mass="39696">MSAEKPTIEQWRRAYRLASEVYDLAPWVWMYDNAHLGFVDPKDASPHFISIMGQEGEHFAVAVYRRVEDLFHILDMIDDPGANADAILETSQLQLSFEDRDYLVPADMRIIKQLKLRFRGKQAWPCFRSFLPGQFPWQVDSDELRLLILALEQVLAVAPRFKDDVDGLNRLTNLGMDEHVFLMRTPVSQAGSSEWQESMVKIARPAVPEIVSDLNEDLLERVRRLPVVKNELEVDIRMLPNPVQDGRAERPFFPSVLLVVERDGGTVIGCEMMAPVPTLATVHRRAAGVLLAALVKRNLRPEVLRVRTAQIASLLRGPCEKLDIRVTVHPSLPRTEDAFTSLLRFSARN</sequence>